<organism evidence="1 2">
    <name type="scientific">Acanthoscelides obtectus</name>
    <name type="common">Bean weevil</name>
    <name type="synonym">Bruchus obtectus</name>
    <dbReference type="NCBI Taxonomy" id="200917"/>
    <lineage>
        <taxon>Eukaryota</taxon>
        <taxon>Metazoa</taxon>
        <taxon>Ecdysozoa</taxon>
        <taxon>Arthropoda</taxon>
        <taxon>Hexapoda</taxon>
        <taxon>Insecta</taxon>
        <taxon>Pterygota</taxon>
        <taxon>Neoptera</taxon>
        <taxon>Endopterygota</taxon>
        <taxon>Coleoptera</taxon>
        <taxon>Polyphaga</taxon>
        <taxon>Cucujiformia</taxon>
        <taxon>Chrysomeloidea</taxon>
        <taxon>Chrysomelidae</taxon>
        <taxon>Bruchinae</taxon>
        <taxon>Bruchini</taxon>
        <taxon>Acanthoscelides</taxon>
    </lineage>
</organism>
<feature type="non-terminal residue" evidence="1">
    <location>
        <position position="255"/>
    </location>
</feature>
<comment type="caution">
    <text evidence="1">The sequence shown here is derived from an EMBL/GenBank/DDBJ whole genome shotgun (WGS) entry which is preliminary data.</text>
</comment>
<evidence type="ECO:0000313" key="1">
    <source>
        <dbReference type="EMBL" id="CAH1980160.1"/>
    </source>
</evidence>
<dbReference type="OrthoDB" id="6611858at2759"/>
<gene>
    <name evidence="1" type="ORF">ACAOBT_LOCUS13831</name>
</gene>
<proteinExistence type="predicted"/>
<dbReference type="AlphaFoldDB" id="A0A9P0KXZ1"/>
<sequence>VSQHLKASFEIVFRIAKQKTPHTIGEELIKPCVLKTTQIILGEDAEHKMKTISLCDESTDIVDSLCSLHWRGYHSIREFVLPIFDSRARNGYIVLFIGKLWTLNSAIRIVNHSKSSALNSRLFTLLWEDLDSDRKVLLFHTEVRWLFKCNMLAGLYELKEEVILSLEFKEKHDFLTMFKYDTFQWSLAYLTYIFVSLNELNFKLQCRNNTIKNNYDYIQGFILEFQLWNQKVSSENVISFFGCSKQLKITYWTQI</sequence>
<accession>A0A9P0KXZ1</accession>
<dbReference type="PANTHER" id="PTHR45913:SF19">
    <property type="entry name" value="LOW QUALITY PROTEIN: ZINC FINGER BED DOMAIN-CONTAINING PROTEIN 5-LIKE"/>
    <property type="match status" value="1"/>
</dbReference>
<reference evidence="1" key="1">
    <citation type="submission" date="2022-03" db="EMBL/GenBank/DDBJ databases">
        <authorList>
            <person name="Sayadi A."/>
        </authorList>
    </citation>
    <scope>NUCLEOTIDE SEQUENCE</scope>
</reference>
<name>A0A9P0KXZ1_ACAOB</name>
<keyword evidence="2" id="KW-1185">Reference proteome</keyword>
<dbReference type="Proteomes" id="UP001152888">
    <property type="component" value="Unassembled WGS sequence"/>
</dbReference>
<evidence type="ECO:0000313" key="2">
    <source>
        <dbReference type="Proteomes" id="UP001152888"/>
    </source>
</evidence>
<dbReference type="EMBL" id="CAKOFQ010006890">
    <property type="protein sequence ID" value="CAH1980160.1"/>
    <property type="molecule type" value="Genomic_DNA"/>
</dbReference>
<protein>
    <submittedName>
        <fullName evidence="1">Uncharacterized protein</fullName>
    </submittedName>
</protein>
<dbReference type="PANTHER" id="PTHR45913">
    <property type="entry name" value="EPM2A-INTERACTING PROTEIN 1"/>
    <property type="match status" value="1"/>
</dbReference>